<dbReference type="PIRSF" id="PIRSF001112">
    <property type="entry name" value="Epoxide_hydrolase"/>
    <property type="match status" value="1"/>
</dbReference>
<evidence type="ECO:0000313" key="9">
    <source>
        <dbReference type="EMBL" id="BAI49687.1"/>
    </source>
</evidence>
<evidence type="ECO:0000256" key="1">
    <source>
        <dbReference type="ARBA" id="ARBA00000221"/>
    </source>
</evidence>
<evidence type="ECO:0000256" key="2">
    <source>
        <dbReference type="ARBA" id="ARBA00004111"/>
    </source>
</evidence>
<dbReference type="InterPro" id="IPR029058">
    <property type="entry name" value="AB_hydrolase_fold"/>
</dbReference>
<dbReference type="InterPro" id="IPR000639">
    <property type="entry name" value="Epox_hydrolase-like"/>
</dbReference>
<evidence type="ECO:0000259" key="8">
    <source>
        <dbReference type="Pfam" id="PF06441"/>
    </source>
</evidence>
<protein>
    <recommendedName>
        <fullName evidence="6">Epoxide hydrolase</fullName>
        <ecNumber evidence="6">3.3.2.9</ecNumber>
    </recommendedName>
</protein>
<keyword evidence="5 6" id="KW-0378">Hydrolase</keyword>
<evidence type="ECO:0000256" key="7">
    <source>
        <dbReference type="PIRSR" id="PIRSR001112-1"/>
    </source>
</evidence>
<organism evidence="9">
    <name type="scientific">Tribolium castaneum</name>
    <name type="common">Red flour beetle</name>
    <dbReference type="NCBI Taxonomy" id="7070"/>
    <lineage>
        <taxon>Eukaryota</taxon>
        <taxon>Metazoa</taxon>
        <taxon>Ecdysozoa</taxon>
        <taxon>Arthropoda</taxon>
        <taxon>Hexapoda</taxon>
        <taxon>Insecta</taxon>
        <taxon>Pterygota</taxon>
        <taxon>Neoptera</taxon>
        <taxon>Endopterygota</taxon>
        <taxon>Coleoptera</taxon>
        <taxon>Polyphaga</taxon>
        <taxon>Cucujiformia</taxon>
        <taxon>Tenebrionidae</taxon>
        <taxon>Tenebrionidae incertae sedis</taxon>
        <taxon>Tribolium</taxon>
    </lineage>
</organism>
<comment type="catalytic activity">
    <reaction evidence="1 6">
        <text>1-(4-methoxyphenyl)-N-methyl-N-[(3-methyloxetan-3-yl)methyl]methanamine + H2O = 2-{[(4-methoxybenzyl)(methyl)amino]methyl}-2-methylpropane-1,3-diol</text>
        <dbReference type="Rhea" id="RHEA:55764"/>
        <dbReference type="ChEBI" id="CHEBI:15377"/>
        <dbReference type="ChEBI" id="CHEBI:139161"/>
        <dbReference type="ChEBI" id="CHEBI:139164"/>
        <dbReference type="EC" id="3.3.2.9"/>
    </reaction>
</comment>
<feature type="domain" description="Epoxide hydrolase N-terminal" evidence="8">
    <location>
        <begin position="52"/>
        <end position="161"/>
    </location>
</feature>
<comment type="subcellular location">
    <subcellularLocation>
        <location evidence="6">Endoplasmic reticulum membrane</location>
    </subcellularLocation>
    <subcellularLocation>
        <location evidence="2">Microsome membrane</location>
        <topology evidence="2">Single-pass membrane protein</topology>
    </subcellularLocation>
</comment>
<accession>D0W012</accession>
<dbReference type="EMBL" id="AB534186">
    <property type="protein sequence ID" value="BAI49687.1"/>
    <property type="molecule type" value="mRNA"/>
</dbReference>
<comment type="function">
    <text evidence="6">Catalyzes juvenile hormone hydrolysis.</text>
</comment>
<dbReference type="EC" id="3.3.2.9" evidence="6"/>
<comment type="catalytic activity">
    <reaction evidence="6">
        <text>cis-stilbene oxide + H2O = (1R,2R)-hydrobenzoin</text>
        <dbReference type="Rhea" id="RHEA:23900"/>
        <dbReference type="ChEBI" id="CHEBI:15377"/>
        <dbReference type="ChEBI" id="CHEBI:50004"/>
        <dbReference type="ChEBI" id="CHEBI:50014"/>
        <dbReference type="EC" id="3.3.2.9"/>
    </reaction>
</comment>
<dbReference type="GeneID" id="100313955"/>
<dbReference type="SUPFAM" id="SSF53474">
    <property type="entry name" value="alpha/beta-Hydrolases"/>
    <property type="match status" value="1"/>
</dbReference>
<gene>
    <name evidence="9" type="primary">Tcjheh-r2</name>
</gene>
<dbReference type="InterPro" id="IPR016292">
    <property type="entry name" value="Epoxide_hydrolase"/>
</dbReference>
<name>D0W012_TRICA</name>
<dbReference type="PANTHER" id="PTHR21661">
    <property type="entry name" value="EPOXIDE HYDROLASE 1-RELATED"/>
    <property type="match status" value="1"/>
</dbReference>
<evidence type="ECO:0000256" key="6">
    <source>
        <dbReference type="PIRNR" id="PIRNR001112"/>
    </source>
</evidence>
<dbReference type="GO" id="GO:0005789">
    <property type="term" value="C:endoplasmic reticulum membrane"/>
    <property type="evidence" value="ECO:0007669"/>
    <property type="project" value="UniProtKB-SubCell"/>
</dbReference>
<keyword evidence="6" id="KW-0472">Membrane</keyword>
<dbReference type="InterPro" id="IPR010497">
    <property type="entry name" value="Epoxide_hydro_N"/>
</dbReference>
<keyword evidence="4 6" id="KW-0058">Aromatic hydrocarbons catabolism</keyword>
<dbReference type="Gene3D" id="3.40.50.1820">
    <property type="entry name" value="alpha/beta hydrolase"/>
    <property type="match status" value="1"/>
</dbReference>
<dbReference type="OrthoDB" id="7130006at2759"/>
<dbReference type="GO" id="GO:0033961">
    <property type="term" value="F:cis-stilbene-oxide hydrolase activity"/>
    <property type="evidence" value="ECO:0007669"/>
    <property type="project" value="UniProtKB-UniRule"/>
</dbReference>
<keyword evidence="6" id="KW-0256">Endoplasmic reticulum</keyword>
<evidence type="ECO:0000256" key="4">
    <source>
        <dbReference type="ARBA" id="ARBA00022797"/>
    </source>
</evidence>
<dbReference type="CTD" id="100313955"/>
<feature type="active site" description="Nucleophile" evidence="7">
    <location>
        <position position="227"/>
    </location>
</feature>
<sequence length="461" mass="52824">MGCGCVIVTAIAVIFILKFVHKIKRFFKVPTVPYLEETWWGPRDKTEEDDSIQPFTVKVPDEVITDLQQRLQNARPLTPPLEGVQHQYGINTNLLKKIVDFWRNEYNWKERETFLNKLPQFTVSVQGLRLHYIHVKPEKTDGLKVLPLLMLQGWPGSVREFYEIIPLLTKPQPGRDFVFEVIAPSLPGYGFSEAAVRPGLGAIQMAVLFKNFMNRLGFQKYYIQGGDWGAVITQHMATLYPEKILGLHSNMCFINTLKSQVKLFLFSFYPTLIVKQEHVNKVYPLSSKFARTLLETGYMHLQATKPDTVGVALNDSPIGLAAYILEKFITWTNPAWRDLEDGGLTKKYSYTSLLDNVMIYWVTNSITTSMRLYAETFNKNQTKLGVAKIPTTVPTACARFSYDLAYSPTAVLKEKYKNIVYESDYDAGHFAAFEEPELLAKDIYKGVEKIEQFHKNNERLS</sequence>
<reference evidence="9" key="1">
    <citation type="journal article" date="2010" name="Insect Mol. Biol.">
        <title>Molecular characterization and enzymatic analysis of juvenile hormone epoxide hydrolase genes in the red flour beetle Tribolium castaneum.</title>
        <authorList>
            <person name="Tsubota T."/>
            <person name="Nakakura T."/>
            <person name="Shiotsuki T."/>
        </authorList>
    </citation>
    <scope>NUCLEOTIDE SEQUENCE</scope>
</reference>
<evidence type="ECO:0000256" key="5">
    <source>
        <dbReference type="ARBA" id="ARBA00022801"/>
    </source>
</evidence>
<dbReference type="AlphaFoldDB" id="D0W012"/>
<feature type="active site" description="Proton acceptor" evidence="7">
    <location>
        <position position="429"/>
    </location>
</feature>
<feature type="active site" description="Proton donor" evidence="7">
    <location>
        <position position="373"/>
    </location>
</feature>
<dbReference type="HOGENOM" id="CLU_019414_3_0_1"/>
<dbReference type="PRINTS" id="PR00412">
    <property type="entry name" value="EPOXHYDRLASE"/>
</dbReference>
<evidence type="ECO:0000256" key="3">
    <source>
        <dbReference type="ARBA" id="ARBA00010088"/>
    </source>
</evidence>
<dbReference type="MEROPS" id="S33.971"/>
<dbReference type="Pfam" id="PF06441">
    <property type="entry name" value="EHN"/>
    <property type="match status" value="1"/>
</dbReference>
<dbReference type="RefSeq" id="NP_001161927.1">
    <property type="nucleotide sequence ID" value="NM_001168455.1"/>
</dbReference>
<proteinExistence type="evidence at transcript level"/>
<comment type="similarity">
    <text evidence="3 6">Belongs to the peptidase S33 family.</text>
</comment>
<dbReference type="PANTHER" id="PTHR21661:SF35">
    <property type="entry name" value="EPOXIDE HYDROLASE"/>
    <property type="match status" value="1"/>
</dbReference>
<dbReference type="KEGG" id="tca:100313955"/>